<protein>
    <recommendedName>
        <fullName evidence="4">RING-type domain-containing protein</fullName>
    </recommendedName>
</protein>
<sequence>MTVAGINLSPQFMLMRREDNNPEIALTLDEIVRRSNQNLLANEPINNDLGRLEMELAATDQSEEEEDDDNDDEEEEEEIFMCCICKDRRPIMRYQPCGHVVTYEQCNIGWLQTRRVDSRELDCIICRAKVNLVEFAELDVSV</sequence>
<evidence type="ECO:0000256" key="1">
    <source>
        <dbReference type="SAM" id="MobiDB-lite"/>
    </source>
</evidence>
<accession>A0AAV7IV60</accession>
<dbReference type="InterPro" id="IPR013083">
    <property type="entry name" value="Znf_RING/FYVE/PHD"/>
</dbReference>
<evidence type="ECO:0000313" key="2">
    <source>
        <dbReference type="EMBL" id="KAH0561082.1"/>
    </source>
</evidence>
<evidence type="ECO:0008006" key="4">
    <source>
        <dbReference type="Google" id="ProtNLM"/>
    </source>
</evidence>
<feature type="region of interest" description="Disordered" evidence="1">
    <location>
        <begin position="50"/>
        <end position="75"/>
    </location>
</feature>
<dbReference type="SUPFAM" id="SSF57850">
    <property type="entry name" value="RING/U-box"/>
    <property type="match status" value="1"/>
</dbReference>
<dbReference type="Proteomes" id="UP000826195">
    <property type="component" value="Unassembled WGS sequence"/>
</dbReference>
<feature type="compositionally biased region" description="Acidic residues" evidence="1">
    <location>
        <begin position="61"/>
        <end position="75"/>
    </location>
</feature>
<organism evidence="2 3">
    <name type="scientific">Cotesia glomerata</name>
    <name type="common">Lepidopteran parasitic wasp</name>
    <name type="synonym">Apanteles glomeratus</name>
    <dbReference type="NCBI Taxonomy" id="32391"/>
    <lineage>
        <taxon>Eukaryota</taxon>
        <taxon>Metazoa</taxon>
        <taxon>Ecdysozoa</taxon>
        <taxon>Arthropoda</taxon>
        <taxon>Hexapoda</taxon>
        <taxon>Insecta</taxon>
        <taxon>Pterygota</taxon>
        <taxon>Neoptera</taxon>
        <taxon>Endopterygota</taxon>
        <taxon>Hymenoptera</taxon>
        <taxon>Apocrita</taxon>
        <taxon>Ichneumonoidea</taxon>
        <taxon>Braconidae</taxon>
        <taxon>Microgastrinae</taxon>
        <taxon>Cotesia</taxon>
    </lineage>
</organism>
<reference evidence="2 3" key="1">
    <citation type="journal article" date="2021" name="J. Hered.">
        <title>A chromosome-level genome assembly of the parasitoid wasp, Cotesia glomerata (Hymenoptera: Braconidae).</title>
        <authorList>
            <person name="Pinto B.J."/>
            <person name="Weis J.J."/>
            <person name="Gamble T."/>
            <person name="Ode P.J."/>
            <person name="Paul R."/>
            <person name="Zaspel J.M."/>
        </authorList>
    </citation>
    <scope>NUCLEOTIDE SEQUENCE [LARGE SCALE GENOMIC DNA]</scope>
    <source>
        <strain evidence="2">CgM1</strain>
    </source>
</reference>
<proteinExistence type="predicted"/>
<keyword evidence="3" id="KW-1185">Reference proteome</keyword>
<comment type="caution">
    <text evidence="2">The sequence shown here is derived from an EMBL/GenBank/DDBJ whole genome shotgun (WGS) entry which is preliminary data.</text>
</comment>
<gene>
    <name evidence="2" type="ORF">KQX54_012583</name>
</gene>
<evidence type="ECO:0000313" key="3">
    <source>
        <dbReference type="Proteomes" id="UP000826195"/>
    </source>
</evidence>
<dbReference type="Gene3D" id="3.30.40.10">
    <property type="entry name" value="Zinc/RING finger domain, C3HC4 (zinc finger)"/>
    <property type="match status" value="1"/>
</dbReference>
<name>A0AAV7IV60_COTGL</name>
<dbReference type="Pfam" id="PF13920">
    <property type="entry name" value="zf-C3HC4_3"/>
    <property type="match status" value="1"/>
</dbReference>
<dbReference type="AlphaFoldDB" id="A0AAV7IV60"/>
<dbReference type="EMBL" id="JAHXZJ010000374">
    <property type="protein sequence ID" value="KAH0561082.1"/>
    <property type="molecule type" value="Genomic_DNA"/>
</dbReference>